<dbReference type="AlphaFoldDB" id="A0AAN8RRS2"/>
<dbReference type="Proteomes" id="UP001307849">
    <property type="component" value="Unassembled WGS sequence"/>
</dbReference>
<evidence type="ECO:0000256" key="1">
    <source>
        <dbReference type="SAM" id="MobiDB-lite"/>
    </source>
</evidence>
<sequence length="431" mass="46768">MQYSRITPPSTSQVGWLSLFFLFSALLPLILAAPGAGEGYLQARNSVPKPGVSLPTKTAIEVAPTTGLHPETTAIAVIPERARSSGGVNEVGKKKKKKKGKKGIKDKLKKGKTKTVTVVQTVPVTHTHTIYKVKRADGGFPTPDADHPMRKTDDKSDSEDDESNLVYDESDSEYDESDSEDYESDSEDDKGHRGDDKGHPGDDKGHPEDDKGHPEDDKGHRGDDKGDPMEIDPEDEDRRDTDPMDLDTEEFTTVSVLQVAVPTDRPVIVTTYQCSPGPTDAPTPKGGPELARKLIDMKEKAKVTCISTTSAVQADLASQTDAMEYIEGYFCDILLSRTDEGSGVTHVIREQNGANQKMSVTWVLSNQKPSKAECVQGMKMIWKECADLEAKGDDSYSGGKALFKNGVFYNLEAVTSSSVAKNSKGNGKGRS</sequence>
<accession>A0AAN8RRS2</accession>
<proteinExistence type="predicted"/>
<evidence type="ECO:0000313" key="4">
    <source>
        <dbReference type="Proteomes" id="UP001307849"/>
    </source>
</evidence>
<feature type="chain" id="PRO_5042960663" evidence="2">
    <location>
        <begin position="33"/>
        <end position="431"/>
    </location>
</feature>
<evidence type="ECO:0000313" key="3">
    <source>
        <dbReference type="EMBL" id="KAK6506085.1"/>
    </source>
</evidence>
<comment type="caution">
    <text evidence="3">The sequence shown here is derived from an EMBL/GenBank/DDBJ whole genome shotgun (WGS) entry which is preliminary data.</text>
</comment>
<gene>
    <name evidence="3" type="ORF">TWF506_011008</name>
</gene>
<evidence type="ECO:0000256" key="2">
    <source>
        <dbReference type="SAM" id="SignalP"/>
    </source>
</evidence>
<organism evidence="3 4">
    <name type="scientific">Arthrobotrys conoides</name>
    <dbReference type="NCBI Taxonomy" id="74498"/>
    <lineage>
        <taxon>Eukaryota</taxon>
        <taxon>Fungi</taxon>
        <taxon>Dikarya</taxon>
        <taxon>Ascomycota</taxon>
        <taxon>Pezizomycotina</taxon>
        <taxon>Orbiliomycetes</taxon>
        <taxon>Orbiliales</taxon>
        <taxon>Orbiliaceae</taxon>
        <taxon>Arthrobotrys</taxon>
    </lineage>
</organism>
<feature type="signal peptide" evidence="2">
    <location>
        <begin position="1"/>
        <end position="32"/>
    </location>
</feature>
<dbReference type="EMBL" id="JAVHJM010000009">
    <property type="protein sequence ID" value="KAK6506085.1"/>
    <property type="molecule type" value="Genomic_DNA"/>
</dbReference>
<keyword evidence="2" id="KW-0732">Signal</keyword>
<feature type="compositionally biased region" description="Basic and acidic residues" evidence="1">
    <location>
        <begin position="144"/>
        <end position="155"/>
    </location>
</feature>
<name>A0AAN8RRS2_9PEZI</name>
<feature type="region of interest" description="Disordered" evidence="1">
    <location>
        <begin position="133"/>
        <end position="246"/>
    </location>
</feature>
<protein>
    <submittedName>
        <fullName evidence="3">Uncharacterized protein</fullName>
    </submittedName>
</protein>
<feature type="compositionally biased region" description="Acidic residues" evidence="1">
    <location>
        <begin position="156"/>
        <end position="188"/>
    </location>
</feature>
<keyword evidence="4" id="KW-1185">Reference proteome</keyword>
<feature type="compositionally biased region" description="Basic and acidic residues" evidence="1">
    <location>
        <begin position="189"/>
        <end position="228"/>
    </location>
</feature>
<reference evidence="3 4" key="1">
    <citation type="submission" date="2019-10" db="EMBL/GenBank/DDBJ databases">
        <authorList>
            <person name="Palmer J.M."/>
        </authorList>
    </citation>
    <scope>NUCLEOTIDE SEQUENCE [LARGE SCALE GENOMIC DNA]</scope>
    <source>
        <strain evidence="3 4">TWF506</strain>
    </source>
</reference>
<feature type="region of interest" description="Disordered" evidence="1">
    <location>
        <begin position="83"/>
        <end position="112"/>
    </location>
</feature>
<feature type="compositionally biased region" description="Basic residues" evidence="1">
    <location>
        <begin position="93"/>
        <end position="112"/>
    </location>
</feature>